<comment type="caution">
    <text evidence="3">The sequence shown here is derived from an EMBL/GenBank/DDBJ whole genome shotgun (WGS) entry which is preliminary data.</text>
</comment>
<evidence type="ECO:0000313" key="4">
    <source>
        <dbReference type="Proteomes" id="UP000095767"/>
    </source>
</evidence>
<proteinExistence type="predicted"/>
<organism evidence="3 4">
    <name type="scientific">Dichanthelium oligosanthes</name>
    <dbReference type="NCBI Taxonomy" id="888268"/>
    <lineage>
        <taxon>Eukaryota</taxon>
        <taxon>Viridiplantae</taxon>
        <taxon>Streptophyta</taxon>
        <taxon>Embryophyta</taxon>
        <taxon>Tracheophyta</taxon>
        <taxon>Spermatophyta</taxon>
        <taxon>Magnoliopsida</taxon>
        <taxon>Liliopsida</taxon>
        <taxon>Poales</taxon>
        <taxon>Poaceae</taxon>
        <taxon>PACMAD clade</taxon>
        <taxon>Panicoideae</taxon>
        <taxon>Panicodae</taxon>
        <taxon>Paniceae</taxon>
        <taxon>Dichantheliinae</taxon>
        <taxon>Dichanthelium</taxon>
    </lineage>
</organism>
<dbReference type="AlphaFoldDB" id="A0A1E5WDP8"/>
<evidence type="ECO:0000256" key="1">
    <source>
        <dbReference type="SAM" id="MobiDB-lite"/>
    </source>
</evidence>
<protein>
    <recommendedName>
        <fullName evidence="2">No apical meristem-associated C-terminal domain-containing protein</fullName>
    </recommendedName>
</protein>
<dbReference type="OrthoDB" id="696719at2759"/>
<keyword evidence="4" id="KW-1185">Reference proteome</keyword>
<dbReference type="Proteomes" id="UP000095767">
    <property type="component" value="Unassembled WGS sequence"/>
</dbReference>
<evidence type="ECO:0000313" key="3">
    <source>
        <dbReference type="EMBL" id="OEL35533.1"/>
    </source>
</evidence>
<dbReference type="Pfam" id="PF14303">
    <property type="entry name" value="NAM-associated"/>
    <property type="match status" value="1"/>
</dbReference>
<evidence type="ECO:0000259" key="2">
    <source>
        <dbReference type="Pfam" id="PF14303"/>
    </source>
</evidence>
<name>A0A1E5WDP8_9POAL</name>
<feature type="domain" description="No apical meristem-associated C-terminal" evidence="2">
    <location>
        <begin position="201"/>
        <end position="284"/>
    </location>
</feature>
<dbReference type="EMBL" id="LWDX02011815">
    <property type="protein sequence ID" value="OEL35533.1"/>
    <property type="molecule type" value="Genomic_DNA"/>
</dbReference>
<feature type="compositionally biased region" description="Basic and acidic residues" evidence="1">
    <location>
        <begin position="246"/>
        <end position="259"/>
    </location>
</feature>
<feature type="region of interest" description="Disordered" evidence="1">
    <location>
        <begin position="1"/>
        <end position="32"/>
    </location>
</feature>
<feature type="region of interest" description="Disordered" evidence="1">
    <location>
        <begin position="220"/>
        <end position="296"/>
    </location>
</feature>
<feature type="compositionally biased region" description="Basic and acidic residues" evidence="1">
    <location>
        <begin position="275"/>
        <end position="286"/>
    </location>
</feature>
<gene>
    <name evidence="3" type="ORF">BAE44_0003451</name>
</gene>
<sequence length="296" mass="32703">MSKKVSSATTGATLPPRAPAQQNVPAPSPAAVDADDAHQLFEEMSPSNPMAAGGGFFADVMGDAISIENFSASMPYEPDEYANEAGFEVPTPTAKKVRSRSSNYTAQEDTALIMAWESITLDAVKGIDQTSSTCWMRIYDHYHSNKKCVSNRSLVSLNIGGVQFKNVAISGQVAWSRLSVYTQVISIALELYKEKKPRKGKPFVMLHCWSLLQHNQKWLTRNDEAPPKRQKSSNSSLEFEGFQDVDNDRVQDEDGRDRSLTPSSGAPTRKRPPGRKAEKERLKRGPEGGAYKEVFK</sequence>
<dbReference type="PANTHER" id="PTHR45125">
    <property type="entry name" value="F21J9.4-RELATED"/>
    <property type="match status" value="1"/>
</dbReference>
<accession>A0A1E5WDP8</accession>
<feature type="compositionally biased region" description="Polar residues" evidence="1">
    <location>
        <begin position="1"/>
        <end position="12"/>
    </location>
</feature>
<dbReference type="PANTHER" id="PTHR45125:SF3">
    <property type="entry name" value="NO-APICAL-MERISTEM-ASSOCIATED CARBOXY-TERMINAL DOMAIN PROTEIN"/>
    <property type="match status" value="1"/>
</dbReference>
<dbReference type="InterPro" id="IPR029466">
    <property type="entry name" value="NAM-associated_C"/>
</dbReference>
<reference evidence="3 4" key="1">
    <citation type="submission" date="2016-09" db="EMBL/GenBank/DDBJ databases">
        <title>The draft genome of Dichanthelium oligosanthes: A C3 panicoid grass species.</title>
        <authorList>
            <person name="Studer A.J."/>
            <person name="Schnable J.C."/>
            <person name="Brutnell T.P."/>
        </authorList>
    </citation>
    <scope>NUCLEOTIDE SEQUENCE [LARGE SCALE GENOMIC DNA]</scope>
    <source>
        <strain evidence="4">cv. Kellogg 1175</strain>
        <tissue evidence="3">Leaf</tissue>
    </source>
</reference>
<dbReference type="STRING" id="888268.A0A1E5WDP8"/>